<keyword evidence="3" id="KW-0479">Metal-binding</keyword>
<evidence type="ECO:0000256" key="1">
    <source>
        <dbReference type="ARBA" id="ARBA00001966"/>
    </source>
</evidence>
<keyword evidence="4" id="KW-0408">Iron</keyword>
<name>A0A9X3MRY0_9ACTN</name>
<dbReference type="Proteomes" id="UP001149140">
    <property type="component" value="Unassembled WGS sequence"/>
</dbReference>
<dbReference type="InterPro" id="IPR007197">
    <property type="entry name" value="rSAM"/>
</dbReference>
<dbReference type="GO" id="GO:0046872">
    <property type="term" value="F:metal ion binding"/>
    <property type="evidence" value="ECO:0007669"/>
    <property type="project" value="UniProtKB-KW"/>
</dbReference>
<keyword evidence="5" id="KW-0411">Iron-sulfur</keyword>
<dbReference type="SFLD" id="SFLDF00324">
    <property type="entry name" value="bacteriocin_maturation"/>
    <property type="match status" value="1"/>
</dbReference>
<dbReference type="Gene3D" id="3.40.50.280">
    <property type="entry name" value="Cobalamin-binding domain"/>
    <property type="match status" value="1"/>
</dbReference>
<comment type="caution">
    <text evidence="6">The sequence shown here is derived from an EMBL/GenBank/DDBJ whole genome shotgun (WGS) entry which is preliminary data.</text>
</comment>
<dbReference type="GO" id="GO:0005829">
    <property type="term" value="C:cytosol"/>
    <property type="evidence" value="ECO:0007669"/>
    <property type="project" value="TreeGrafter"/>
</dbReference>
<evidence type="ECO:0000256" key="2">
    <source>
        <dbReference type="ARBA" id="ARBA00022691"/>
    </source>
</evidence>
<dbReference type="EMBL" id="JAPDOD010000010">
    <property type="protein sequence ID" value="MDA0161277.1"/>
    <property type="molecule type" value="Genomic_DNA"/>
</dbReference>
<protein>
    <submittedName>
        <fullName evidence="6">RiPP maturation radical SAM C-methyltransferase</fullName>
    </submittedName>
</protein>
<dbReference type="GO" id="GO:0051536">
    <property type="term" value="F:iron-sulfur cluster binding"/>
    <property type="evidence" value="ECO:0007669"/>
    <property type="project" value="UniProtKB-KW"/>
</dbReference>
<dbReference type="AlphaFoldDB" id="A0A9X3MRY0"/>
<dbReference type="InterPro" id="IPR051198">
    <property type="entry name" value="BchE-like"/>
</dbReference>
<organism evidence="6 7">
    <name type="scientific">Solirubrobacter ginsenosidimutans</name>
    <dbReference type="NCBI Taxonomy" id="490573"/>
    <lineage>
        <taxon>Bacteria</taxon>
        <taxon>Bacillati</taxon>
        <taxon>Actinomycetota</taxon>
        <taxon>Thermoleophilia</taxon>
        <taxon>Solirubrobacterales</taxon>
        <taxon>Solirubrobacteraceae</taxon>
        <taxon>Solirubrobacter</taxon>
    </lineage>
</organism>
<proteinExistence type="predicted"/>
<comment type="cofactor">
    <cofactor evidence="1">
        <name>[4Fe-4S] cluster</name>
        <dbReference type="ChEBI" id="CHEBI:49883"/>
    </cofactor>
</comment>
<evidence type="ECO:0000256" key="4">
    <source>
        <dbReference type="ARBA" id="ARBA00023004"/>
    </source>
</evidence>
<dbReference type="SFLD" id="SFLDG01082">
    <property type="entry name" value="B12-binding_domain_containing"/>
    <property type="match status" value="1"/>
</dbReference>
<reference evidence="6" key="1">
    <citation type="submission" date="2022-10" db="EMBL/GenBank/DDBJ databases">
        <title>The WGS of Solirubrobacter ginsenosidimutans DSM 21036.</title>
        <authorList>
            <person name="Jiang Z."/>
        </authorList>
    </citation>
    <scope>NUCLEOTIDE SEQUENCE</scope>
    <source>
        <strain evidence="6">DSM 21036</strain>
    </source>
</reference>
<dbReference type="PANTHER" id="PTHR43409">
    <property type="entry name" value="ANAEROBIC MAGNESIUM-PROTOPORPHYRIN IX MONOMETHYL ESTER CYCLASE-RELATED"/>
    <property type="match status" value="1"/>
</dbReference>
<evidence type="ECO:0000256" key="5">
    <source>
        <dbReference type="ARBA" id="ARBA00023014"/>
    </source>
</evidence>
<dbReference type="PANTHER" id="PTHR43409:SF7">
    <property type="entry name" value="BLL1977 PROTEIN"/>
    <property type="match status" value="1"/>
</dbReference>
<keyword evidence="7" id="KW-1185">Reference proteome</keyword>
<evidence type="ECO:0000313" key="6">
    <source>
        <dbReference type="EMBL" id="MDA0161277.1"/>
    </source>
</evidence>
<feature type="non-terminal residue" evidence="6">
    <location>
        <position position="303"/>
    </location>
</feature>
<sequence>MSRQTTPALRVALVCMPFCAADRPSIQIGLLAAIVREHGFEADTHHLNLDLAALLPDAYDGLCSHTGHMTGEWLFGVAAFGEDAEADGSAYLEQFPEEVANAARGGKDAEFLLRLRRELLPAFVEACAEGVDWGAYDVVGFTSTFQQNVASLALARRIKTRFPAVRIVFGGANMEDEMGPEYARVFEFVDCVVVGEADRAFVSWLRAVAAGESGCGIAGIVCRDHAGQLICAGQAPPVQLLDPLPTPDYHEYFERVGRLQLTGHERVGRTVPFESSRGCWWGEKHHCTFCGLNGLGMGFRSKS</sequence>
<dbReference type="SFLD" id="SFLDS00029">
    <property type="entry name" value="Radical_SAM"/>
    <property type="match status" value="1"/>
</dbReference>
<accession>A0A9X3MRY0</accession>
<dbReference type="InterPro" id="IPR023984">
    <property type="entry name" value="rSAM_ocin_1"/>
</dbReference>
<keyword evidence="2" id="KW-0949">S-adenosyl-L-methionine</keyword>
<gene>
    <name evidence="6" type="ORF">OM076_13450</name>
</gene>
<dbReference type="NCBIfam" id="TIGR03975">
    <property type="entry name" value="rSAM_ocin_1"/>
    <property type="match status" value="1"/>
</dbReference>
<dbReference type="GO" id="GO:0003824">
    <property type="term" value="F:catalytic activity"/>
    <property type="evidence" value="ECO:0007669"/>
    <property type="project" value="InterPro"/>
</dbReference>
<evidence type="ECO:0000256" key="3">
    <source>
        <dbReference type="ARBA" id="ARBA00022723"/>
    </source>
</evidence>
<evidence type="ECO:0000313" key="7">
    <source>
        <dbReference type="Proteomes" id="UP001149140"/>
    </source>
</evidence>